<evidence type="ECO:0000313" key="3">
    <source>
        <dbReference type="Proteomes" id="UP000184216"/>
    </source>
</evidence>
<sequence>MINKQTGIRFLLLVTVLFIFSCKKDISKDCKQIKNGHFFWKHNKIVVSVNRKDSIQIERQLGTNYYHKSSVHWIDDCHYELKILSSNFQVPDSIKKIRNNDILTTEILEVTNDYYIYECTYSSNVSVIDTMWIKK</sequence>
<evidence type="ECO:0000313" key="2">
    <source>
        <dbReference type="EMBL" id="SHM42112.1"/>
    </source>
</evidence>
<dbReference type="PROSITE" id="PS51257">
    <property type="entry name" value="PROKAR_LIPOPROTEIN"/>
    <property type="match status" value="1"/>
</dbReference>
<dbReference type="AlphaFoldDB" id="A0AB36NVV2"/>
<comment type="caution">
    <text evidence="1">The sequence shown here is derived from an EMBL/GenBank/DDBJ whole genome shotgun (WGS) entry which is preliminary data.</text>
</comment>
<proteinExistence type="predicted"/>
<dbReference type="EMBL" id="FRBX01000003">
    <property type="protein sequence ID" value="SHM42112.1"/>
    <property type="molecule type" value="Genomic_DNA"/>
</dbReference>
<protein>
    <submittedName>
        <fullName evidence="1">Uncharacterized protein</fullName>
    </submittedName>
</protein>
<accession>A0AB36NVV2</accession>
<keyword evidence="3" id="KW-1185">Reference proteome</keyword>
<organism evidence="1 4">
    <name type="scientific">Flavobacterium pectinovorum</name>
    <dbReference type="NCBI Taxonomy" id="29533"/>
    <lineage>
        <taxon>Bacteria</taxon>
        <taxon>Pseudomonadati</taxon>
        <taxon>Bacteroidota</taxon>
        <taxon>Flavobacteriia</taxon>
        <taxon>Flavobacteriales</taxon>
        <taxon>Flavobacteriaceae</taxon>
        <taxon>Flavobacterium</taxon>
    </lineage>
</organism>
<reference evidence="1 4" key="1">
    <citation type="submission" date="2016-11" db="EMBL/GenBank/DDBJ databases">
        <title>Whole genomes of Flavobacteriaceae.</title>
        <authorList>
            <person name="Stine C."/>
            <person name="Li C."/>
            <person name="Tadesse D."/>
        </authorList>
    </citation>
    <scope>NUCLEOTIDE SEQUENCE [LARGE SCALE GENOMIC DNA]</scope>
    <source>
        <strain evidence="1 4">ATCC 19366</strain>
    </source>
</reference>
<evidence type="ECO:0000313" key="4">
    <source>
        <dbReference type="Proteomes" id="UP000198431"/>
    </source>
</evidence>
<reference evidence="2 3" key="2">
    <citation type="submission" date="2016-11" db="EMBL/GenBank/DDBJ databases">
        <authorList>
            <person name="Varghese N."/>
            <person name="Submissions S."/>
        </authorList>
    </citation>
    <scope>NUCLEOTIDE SEQUENCE [LARGE SCALE GENOMIC DNA]</scope>
    <source>
        <strain evidence="2 3">DSM 6368</strain>
    </source>
</reference>
<dbReference type="Proteomes" id="UP000198431">
    <property type="component" value="Unassembled WGS sequence"/>
</dbReference>
<name>A0AB36NVV2_9FLAO</name>
<dbReference type="EMBL" id="MUHB01000022">
    <property type="protein sequence ID" value="OXB00665.1"/>
    <property type="molecule type" value="Genomic_DNA"/>
</dbReference>
<dbReference type="RefSeq" id="WP_073395225.1">
    <property type="nucleotide sequence ID" value="NZ_FRBX01000003.1"/>
</dbReference>
<gene>
    <name evidence="1" type="ORF">B0A72_19760</name>
    <name evidence="2" type="ORF">SAMN05444387_2451</name>
</gene>
<dbReference type="Proteomes" id="UP000184216">
    <property type="component" value="Unassembled WGS sequence"/>
</dbReference>
<evidence type="ECO:0000313" key="1">
    <source>
        <dbReference type="EMBL" id="OXB00665.1"/>
    </source>
</evidence>